<keyword evidence="1" id="KW-0812">Transmembrane</keyword>
<reference evidence="2 3" key="1">
    <citation type="journal article" date="2020" name="G3 (Bethesda)">
        <title>Improved Reference Genome for Cyclotella cryptica CCMP332, a Model for Cell Wall Morphogenesis, Salinity Adaptation, and Lipid Production in Diatoms (Bacillariophyta).</title>
        <authorList>
            <person name="Roberts W.R."/>
            <person name="Downey K.M."/>
            <person name="Ruck E.C."/>
            <person name="Traller J.C."/>
            <person name="Alverson A.J."/>
        </authorList>
    </citation>
    <scope>NUCLEOTIDE SEQUENCE [LARGE SCALE GENOMIC DNA]</scope>
    <source>
        <strain evidence="2 3">CCMP332</strain>
    </source>
</reference>
<gene>
    <name evidence="2" type="ORF">HJC23_003354</name>
</gene>
<keyword evidence="1" id="KW-1133">Transmembrane helix</keyword>
<keyword evidence="1" id="KW-0472">Membrane</keyword>
<dbReference type="AlphaFoldDB" id="A0ABD3QZH7"/>
<dbReference type="Proteomes" id="UP001516023">
    <property type="component" value="Unassembled WGS sequence"/>
</dbReference>
<evidence type="ECO:0000313" key="2">
    <source>
        <dbReference type="EMBL" id="KAL3805126.1"/>
    </source>
</evidence>
<evidence type="ECO:0000256" key="1">
    <source>
        <dbReference type="SAM" id="Phobius"/>
    </source>
</evidence>
<dbReference type="EMBL" id="JABMIG020000004">
    <property type="protein sequence ID" value="KAL3805126.1"/>
    <property type="molecule type" value="Genomic_DNA"/>
</dbReference>
<accession>A0ABD3QZH7</accession>
<comment type="caution">
    <text evidence="2">The sequence shown here is derived from an EMBL/GenBank/DDBJ whole genome shotgun (WGS) entry which is preliminary data.</text>
</comment>
<organism evidence="2 3">
    <name type="scientific">Cyclotella cryptica</name>
    <dbReference type="NCBI Taxonomy" id="29204"/>
    <lineage>
        <taxon>Eukaryota</taxon>
        <taxon>Sar</taxon>
        <taxon>Stramenopiles</taxon>
        <taxon>Ochrophyta</taxon>
        <taxon>Bacillariophyta</taxon>
        <taxon>Coscinodiscophyceae</taxon>
        <taxon>Thalassiosirophycidae</taxon>
        <taxon>Stephanodiscales</taxon>
        <taxon>Stephanodiscaceae</taxon>
        <taxon>Cyclotella</taxon>
    </lineage>
</organism>
<protein>
    <submittedName>
        <fullName evidence="2">Uncharacterized protein</fullName>
    </submittedName>
</protein>
<evidence type="ECO:0000313" key="3">
    <source>
        <dbReference type="Proteomes" id="UP001516023"/>
    </source>
</evidence>
<keyword evidence="3" id="KW-1185">Reference proteome</keyword>
<proteinExistence type="predicted"/>
<name>A0ABD3QZH7_9STRA</name>
<sequence>MVSFVLSTLSKAWISIIVAFVVTCLLCYSGGKTTPTVAGSGNPQLRRKLLSLSQFNDPVTSVMKNSQPDAFIAPVEINPDSTISSDLFGIWHNQNLAAVCVRLKGGSRCPHPSLVGRLYGNSITMLEWSQVAPEGSPYTEYCGSYANAWLDPGTYFLEILIIHCNGFGTTALETIMADPNHQETEVESWLAFDFTYECVEDVAHNRITGTNAFVSITRNYYGTGDKHIGRWELSVPDESVFSPDGFTQQQFTRYQPQGCRENDPDHSLDRCQIPMRNTRLSEVSFFWNRDQTWIEKVQKYQVDFSNQLNYRSSAVYSQKFHAWLKDINYEYESPPICIMGDSHSHHLWAAMARLDLGHRFAMAGLLYPELKDAIFQFKHHYLLFRCTTFIIAAGQWPASKNAWDNEKYGRPFTFRQFQKGMSEIVKSPEIYSIDPDIKIYLRTIHVNPLGDLINDCGLERRPKDWRSPTVIDGYNLVVKGIVDMIKENSPELRDKVNFIDTRFINNPMWDTSRDFNHVHPQVSDVEAYYIAGKVLVN</sequence>
<feature type="transmembrane region" description="Helical" evidence="1">
    <location>
        <begin position="12"/>
        <end position="31"/>
    </location>
</feature>